<evidence type="ECO:0000313" key="7">
    <source>
        <dbReference type="Proteomes" id="UP000007110"/>
    </source>
</evidence>
<dbReference type="Gene3D" id="2.10.70.10">
    <property type="entry name" value="Complement Module, domain 1"/>
    <property type="match status" value="1"/>
</dbReference>
<dbReference type="RefSeq" id="XP_030854977.1">
    <property type="nucleotide sequence ID" value="XM_030999117.1"/>
</dbReference>
<dbReference type="InterPro" id="IPR035976">
    <property type="entry name" value="Sushi/SCR/CCP_sf"/>
</dbReference>
<dbReference type="Pfam" id="PF00084">
    <property type="entry name" value="Sushi"/>
    <property type="match status" value="1"/>
</dbReference>
<dbReference type="Proteomes" id="UP000007110">
    <property type="component" value="Unassembled WGS sequence"/>
</dbReference>
<dbReference type="PROSITE" id="PS50923">
    <property type="entry name" value="SUSHI"/>
    <property type="match status" value="1"/>
</dbReference>
<keyword evidence="4" id="KW-0732">Signal</keyword>
<dbReference type="EnsemblMetazoa" id="XM_030999117">
    <property type="protein sequence ID" value="XP_030854977"/>
    <property type="gene ID" value="LOC105437628"/>
</dbReference>
<dbReference type="InParanoid" id="A0A7M7T5B9"/>
<dbReference type="AlphaFoldDB" id="A0A7M7T5B9"/>
<dbReference type="InterPro" id="IPR000436">
    <property type="entry name" value="Sushi_SCR_CCP_dom"/>
</dbReference>
<evidence type="ECO:0000256" key="3">
    <source>
        <dbReference type="SAM" id="MobiDB-lite"/>
    </source>
</evidence>
<dbReference type="CDD" id="cd00033">
    <property type="entry name" value="CCP"/>
    <property type="match status" value="1"/>
</dbReference>
<dbReference type="SMART" id="SM00032">
    <property type="entry name" value="CCP"/>
    <property type="match status" value="1"/>
</dbReference>
<evidence type="ECO:0000256" key="4">
    <source>
        <dbReference type="SAM" id="SignalP"/>
    </source>
</evidence>
<feature type="region of interest" description="Disordered" evidence="3">
    <location>
        <begin position="34"/>
        <end position="54"/>
    </location>
</feature>
<dbReference type="GeneID" id="105437628"/>
<feature type="signal peptide" evidence="4">
    <location>
        <begin position="1"/>
        <end position="31"/>
    </location>
</feature>
<proteinExistence type="predicted"/>
<accession>A0A7M7T5B9</accession>
<comment type="caution">
    <text evidence="2">Lacks conserved residue(s) required for the propagation of feature annotation.</text>
</comment>
<reference evidence="6" key="2">
    <citation type="submission" date="2021-01" db="UniProtKB">
        <authorList>
            <consortium name="EnsemblMetazoa"/>
        </authorList>
    </citation>
    <scope>IDENTIFICATION</scope>
</reference>
<dbReference type="OrthoDB" id="17569at2759"/>
<protein>
    <recommendedName>
        <fullName evidence="5">Sushi domain-containing protein</fullName>
    </recommendedName>
</protein>
<keyword evidence="2" id="KW-0768">Sushi</keyword>
<keyword evidence="1" id="KW-1015">Disulfide bond</keyword>
<evidence type="ECO:0000256" key="1">
    <source>
        <dbReference type="ARBA" id="ARBA00023157"/>
    </source>
</evidence>
<evidence type="ECO:0000313" key="6">
    <source>
        <dbReference type="EnsemblMetazoa" id="XP_030854977"/>
    </source>
</evidence>
<reference evidence="7" key="1">
    <citation type="submission" date="2015-02" db="EMBL/GenBank/DDBJ databases">
        <title>Genome sequencing for Strongylocentrotus purpuratus.</title>
        <authorList>
            <person name="Murali S."/>
            <person name="Liu Y."/>
            <person name="Vee V."/>
            <person name="English A."/>
            <person name="Wang M."/>
            <person name="Skinner E."/>
            <person name="Han Y."/>
            <person name="Muzny D.M."/>
            <person name="Worley K.C."/>
            <person name="Gibbs R.A."/>
        </authorList>
    </citation>
    <scope>NUCLEOTIDE SEQUENCE</scope>
</reference>
<evidence type="ECO:0000256" key="2">
    <source>
        <dbReference type="PROSITE-ProRule" id="PRU00302"/>
    </source>
</evidence>
<dbReference type="SUPFAM" id="SSF57535">
    <property type="entry name" value="Complement control module/SCR domain"/>
    <property type="match status" value="1"/>
</dbReference>
<sequence>MDKMQVPRSHSFLIMIAAIFLILLLNKGVLGCDDPGTPTDGVRDPPESGDPVPLPPKTVIHFSCDEGYLLDGPPKIICTKENKWLPEDRPSCIGKQGLSLRHGGSVLER</sequence>
<keyword evidence="7" id="KW-1185">Reference proteome</keyword>
<name>A0A7M7T5B9_STRPU</name>
<evidence type="ECO:0000259" key="5">
    <source>
        <dbReference type="PROSITE" id="PS50923"/>
    </source>
</evidence>
<organism evidence="6 7">
    <name type="scientific">Strongylocentrotus purpuratus</name>
    <name type="common">Purple sea urchin</name>
    <dbReference type="NCBI Taxonomy" id="7668"/>
    <lineage>
        <taxon>Eukaryota</taxon>
        <taxon>Metazoa</taxon>
        <taxon>Echinodermata</taxon>
        <taxon>Eleutherozoa</taxon>
        <taxon>Echinozoa</taxon>
        <taxon>Echinoidea</taxon>
        <taxon>Euechinoidea</taxon>
        <taxon>Echinacea</taxon>
        <taxon>Camarodonta</taxon>
        <taxon>Echinidea</taxon>
        <taxon>Strongylocentrotidae</taxon>
        <taxon>Strongylocentrotus</taxon>
    </lineage>
</organism>
<feature type="chain" id="PRO_5029828384" description="Sushi domain-containing protein" evidence="4">
    <location>
        <begin position="32"/>
        <end position="109"/>
    </location>
</feature>
<dbReference type="KEGG" id="spu:105437628"/>
<feature type="domain" description="Sushi" evidence="5">
    <location>
        <begin position="30"/>
        <end position="94"/>
    </location>
</feature>